<keyword evidence="5" id="KW-0274">FAD</keyword>
<dbReference type="EC" id="1.3.1.72" evidence="2"/>
<keyword evidence="8" id="KW-0472">Membrane</keyword>
<dbReference type="Proteomes" id="UP000605670">
    <property type="component" value="Unassembled WGS sequence"/>
</dbReference>
<accession>A0A917BQW5</accession>
<evidence type="ECO:0000256" key="7">
    <source>
        <dbReference type="ARBA" id="ARBA00023002"/>
    </source>
</evidence>
<evidence type="ECO:0000256" key="5">
    <source>
        <dbReference type="ARBA" id="ARBA00022827"/>
    </source>
</evidence>
<dbReference type="Gene3D" id="3.30.465.10">
    <property type="match status" value="1"/>
</dbReference>
<evidence type="ECO:0000256" key="1">
    <source>
        <dbReference type="ARBA" id="ARBA00004167"/>
    </source>
</evidence>
<reference evidence="10" key="1">
    <citation type="journal article" date="2014" name="Int. J. Syst. Evol. Microbiol.">
        <title>Complete genome sequence of Corynebacterium casei LMG S-19264T (=DSM 44701T), isolated from a smear-ripened cheese.</title>
        <authorList>
            <consortium name="US DOE Joint Genome Institute (JGI-PGF)"/>
            <person name="Walter F."/>
            <person name="Albersmeier A."/>
            <person name="Kalinowski J."/>
            <person name="Ruckert C."/>
        </authorList>
    </citation>
    <scope>NUCLEOTIDE SEQUENCE</scope>
    <source>
        <strain evidence="10">CGMCC 1.12160</strain>
    </source>
</reference>
<proteinExistence type="predicted"/>
<keyword evidence="11" id="KW-1185">Reference proteome</keyword>
<dbReference type="GO" id="GO:0071949">
    <property type="term" value="F:FAD binding"/>
    <property type="evidence" value="ECO:0007669"/>
    <property type="project" value="InterPro"/>
</dbReference>
<feature type="domain" description="FAD-binding PCMH-type" evidence="9">
    <location>
        <begin position="1"/>
        <end position="172"/>
    </location>
</feature>
<dbReference type="InterPro" id="IPR036318">
    <property type="entry name" value="FAD-bd_PCMH-like_sf"/>
</dbReference>
<dbReference type="PANTHER" id="PTHR10801:SF0">
    <property type="entry name" value="DELTA(24)-STEROL REDUCTASE"/>
    <property type="match status" value="1"/>
</dbReference>
<keyword evidence="6" id="KW-1133">Transmembrane helix</keyword>
<dbReference type="PANTHER" id="PTHR10801">
    <property type="entry name" value="24-DEHYDROCHOLESTEROL REDUCTASE"/>
    <property type="match status" value="1"/>
</dbReference>
<name>A0A917BQW5_9MICO</name>
<keyword evidence="3" id="KW-0285">Flavoprotein</keyword>
<evidence type="ECO:0000256" key="3">
    <source>
        <dbReference type="ARBA" id="ARBA00022630"/>
    </source>
</evidence>
<protein>
    <recommendedName>
        <fullName evidence="2">Delta(24)-sterol reductase</fullName>
        <ecNumber evidence="2">1.3.1.72</ecNumber>
    </recommendedName>
</protein>
<evidence type="ECO:0000259" key="9">
    <source>
        <dbReference type="PROSITE" id="PS51387"/>
    </source>
</evidence>
<evidence type="ECO:0000313" key="10">
    <source>
        <dbReference type="EMBL" id="GGF55386.1"/>
    </source>
</evidence>
<gene>
    <name evidence="10" type="ORF">GCM10011366_24130</name>
</gene>
<evidence type="ECO:0000313" key="11">
    <source>
        <dbReference type="Proteomes" id="UP000605670"/>
    </source>
</evidence>
<evidence type="ECO:0000256" key="4">
    <source>
        <dbReference type="ARBA" id="ARBA00022692"/>
    </source>
</evidence>
<organism evidence="10 11">
    <name type="scientific">Ornithinimicrobium tianjinense</name>
    <dbReference type="NCBI Taxonomy" id="1195761"/>
    <lineage>
        <taxon>Bacteria</taxon>
        <taxon>Bacillati</taxon>
        <taxon>Actinomycetota</taxon>
        <taxon>Actinomycetes</taxon>
        <taxon>Micrococcales</taxon>
        <taxon>Ornithinimicrobiaceae</taxon>
        <taxon>Ornithinimicrobium</taxon>
    </lineage>
</organism>
<dbReference type="InterPro" id="IPR016164">
    <property type="entry name" value="FAD-linked_Oxase-like_C"/>
</dbReference>
<comment type="subcellular location">
    <subcellularLocation>
        <location evidence="1">Membrane</location>
        <topology evidence="1">Single-pass membrane protein</topology>
    </subcellularLocation>
</comment>
<dbReference type="InterPro" id="IPR016169">
    <property type="entry name" value="FAD-bd_PCMH_sub2"/>
</dbReference>
<evidence type="ECO:0000256" key="2">
    <source>
        <dbReference type="ARBA" id="ARBA00012405"/>
    </source>
</evidence>
<sequence>MGPPRTPAYEAALRSAQESYAALPPGGPVRLAKRTSNLFRNRAEQAAPRLDLSACQGVFALDREAGLARVGGLTTYERLVDELLPHGFMPLVVPQLRTITIGGAVVGLGIESTSFRNGLPHESVVEADVLTGDGQVVTAAPDGEHADLHRSLANSYGTLGYTLGLVIELERTSPYVVVEHHRFRDLDEVSATVGQIMSTRQHDGTPVDFLDGVVFSAQEAYLTLGRWATSTEGLRPSDYTGPEPYYRSIQHRRRDVLTAEDYLWRWDTDWFWCSRAFGAQHPAVRRLWPRRLLRSDVYWRIMRFEQEHGWYAALQRRRGRPPQERVIQDVEIPLGRTADFLRWFLREVPIEPVWLCPVRLRAHRGEDSPWPHYPMRAGEDYVNVGFWSAVDIPPDGRPGDTNRAVEDKVTELGGHKGLYSDAFYDEQTFRALYGGDHLDEVKARYDPHGRFPTLYDKAVRAR</sequence>
<dbReference type="Pfam" id="PF01565">
    <property type="entry name" value="FAD_binding_4"/>
    <property type="match status" value="1"/>
</dbReference>
<dbReference type="InterPro" id="IPR040165">
    <property type="entry name" value="Diminuto-like"/>
</dbReference>
<dbReference type="RefSeq" id="WP_188431133.1">
    <property type="nucleotide sequence ID" value="NZ_BAABKH010000014.1"/>
</dbReference>
<dbReference type="AlphaFoldDB" id="A0A917BQW5"/>
<reference evidence="10" key="2">
    <citation type="submission" date="2020-09" db="EMBL/GenBank/DDBJ databases">
        <authorList>
            <person name="Sun Q."/>
            <person name="Zhou Y."/>
        </authorList>
    </citation>
    <scope>NUCLEOTIDE SEQUENCE</scope>
    <source>
        <strain evidence="10">CGMCC 1.12160</strain>
    </source>
</reference>
<dbReference type="GO" id="GO:0050614">
    <property type="term" value="F:Delta24-sterol reductase activity"/>
    <property type="evidence" value="ECO:0007669"/>
    <property type="project" value="UniProtKB-EC"/>
</dbReference>
<evidence type="ECO:0000256" key="8">
    <source>
        <dbReference type="ARBA" id="ARBA00023136"/>
    </source>
</evidence>
<dbReference type="GO" id="GO:0016020">
    <property type="term" value="C:membrane"/>
    <property type="evidence" value="ECO:0007669"/>
    <property type="project" value="UniProtKB-SubCell"/>
</dbReference>
<keyword evidence="4" id="KW-0812">Transmembrane</keyword>
<dbReference type="InterPro" id="IPR006094">
    <property type="entry name" value="Oxid_FAD_bind_N"/>
</dbReference>
<dbReference type="SUPFAM" id="SSF55103">
    <property type="entry name" value="FAD-linked oxidases, C-terminal domain"/>
    <property type="match status" value="1"/>
</dbReference>
<dbReference type="SUPFAM" id="SSF56176">
    <property type="entry name" value="FAD-binding/transporter-associated domain-like"/>
    <property type="match status" value="1"/>
</dbReference>
<dbReference type="InterPro" id="IPR016166">
    <property type="entry name" value="FAD-bd_PCMH"/>
</dbReference>
<evidence type="ECO:0000256" key="6">
    <source>
        <dbReference type="ARBA" id="ARBA00022989"/>
    </source>
</evidence>
<dbReference type="PROSITE" id="PS51387">
    <property type="entry name" value="FAD_PCMH"/>
    <property type="match status" value="1"/>
</dbReference>
<keyword evidence="7" id="KW-0560">Oxidoreductase</keyword>
<comment type="caution">
    <text evidence="10">The sequence shown here is derived from an EMBL/GenBank/DDBJ whole genome shotgun (WGS) entry which is preliminary data.</text>
</comment>
<dbReference type="EMBL" id="BMEM01000004">
    <property type="protein sequence ID" value="GGF55386.1"/>
    <property type="molecule type" value="Genomic_DNA"/>
</dbReference>